<dbReference type="GO" id="GO:0016651">
    <property type="term" value="F:oxidoreductase activity, acting on NAD(P)H"/>
    <property type="evidence" value="ECO:0007669"/>
    <property type="project" value="UniProtKB-ARBA"/>
</dbReference>
<evidence type="ECO:0000256" key="7">
    <source>
        <dbReference type="ARBA" id="ARBA00022827"/>
    </source>
</evidence>
<dbReference type="PRINTS" id="PR00369">
    <property type="entry name" value="FLAVODOXIN"/>
</dbReference>
<evidence type="ECO:0000256" key="13">
    <source>
        <dbReference type="SAM" id="Phobius"/>
    </source>
</evidence>
<dbReference type="CTD" id="27158"/>
<keyword evidence="3" id="KW-0285">Flavoprotein</keyword>
<organism evidence="16 17">
    <name type="scientific">Puma concolor</name>
    <name type="common">Mountain lion</name>
    <name type="synonym">Felis concolor</name>
    <dbReference type="NCBI Taxonomy" id="9696"/>
    <lineage>
        <taxon>Eukaryota</taxon>
        <taxon>Metazoa</taxon>
        <taxon>Chordata</taxon>
        <taxon>Craniata</taxon>
        <taxon>Vertebrata</taxon>
        <taxon>Euteleostomi</taxon>
        <taxon>Mammalia</taxon>
        <taxon>Eutheria</taxon>
        <taxon>Laurasiatheria</taxon>
        <taxon>Carnivora</taxon>
        <taxon>Feliformia</taxon>
        <taxon>Felidae</taxon>
        <taxon>Felinae</taxon>
        <taxon>Puma</taxon>
    </lineage>
</organism>
<evidence type="ECO:0000256" key="1">
    <source>
        <dbReference type="ARBA" id="ARBA00004496"/>
    </source>
</evidence>
<keyword evidence="13" id="KW-0472">Membrane</keyword>
<feature type="domain" description="Flavodoxin-like" evidence="15">
    <location>
        <begin position="6"/>
        <end position="150"/>
    </location>
</feature>
<keyword evidence="9" id="KW-0521">NADP</keyword>
<feature type="compositionally biased region" description="Pro residues" evidence="12">
    <location>
        <begin position="333"/>
        <end position="342"/>
    </location>
</feature>
<dbReference type="Gene3D" id="3.40.50.360">
    <property type="match status" value="1"/>
</dbReference>
<dbReference type="Gene3D" id="3.30.40.10">
    <property type="entry name" value="Zinc/RING finger domain, C3HC4 (zinc finger)"/>
    <property type="match status" value="1"/>
</dbReference>
<feature type="region of interest" description="Disordered" evidence="12">
    <location>
        <begin position="328"/>
        <end position="347"/>
    </location>
</feature>
<dbReference type="GeneID" id="112860722"/>
<reference evidence="17" key="1">
    <citation type="submission" date="2025-08" db="UniProtKB">
        <authorList>
            <consortium name="RefSeq"/>
        </authorList>
    </citation>
    <scope>IDENTIFICATION</scope>
    <source>
        <tissue evidence="17">Blood</tissue>
    </source>
</reference>
<protein>
    <submittedName>
        <fullName evidence="17">NADPH-dependent diflavin oxidoreductase 1</fullName>
    </submittedName>
</protein>
<dbReference type="AlphaFoldDB" id="A0A6P6HX73"/>
<keyword evidence="13" id="KW-0812">Transmembrane</keyword>
<comment type="subcellular location">
    <subcellularLocation>
        <location evidence="1">Cytoplasm</location>
    </subcellularLocation>
</comment>
<dbReference type="InterPro" id="IPR013083">
    <property type="entry name" value="Znf_RING/FYVE/PHD"/>
</dbReference>
<feature type="transmembrane region" description="Helical" evidence="13">
    <location>
        <begin position="398"/>
        <end position="427"/>
    </location>
</feature>
<dbReference type="GO" id="GO:0005829">
    <property type="term" value="C:cytosol"/>
    <property type="evidence" value="ECO:0007669"/>
    <property type="project" value="TreeGrafter"/>
</dbReference>
<accession>A0A6P6HX73</accession>
<keyword evidence="4" id="KW-0288">FMN</keyword>
<evidence type="ECO:0000256" key="8">
    <source>
        <dbReference type="ARBA" id="ARBA00022833"/>
    </source>
</evidence>
<dbReference type="Proteomes" id="UP000515131">
    <property type="component" value="Unplaced"/>
</dbReference>
<evidence type="ECO:0000259" key="15">
    <source>
        <dbReference type="PROSITE" id="PS50902"/>
    </source>
</evidence>
<dbReference type="Gene3D" id="3.40.50.80">
    <property type="entry name" value="Nucleotide-binding domain of ferredoxin-NADP reductase (FNR) module"/>
    <property type="match status" value="1"/>
</dbReference>
<evidence type="ECO:0000256" key="3">
    <source>
        <dbReference type="ARBA" id="ARBA00022630"/>
    </source>
</evidence>
<dbReference type="SUPFAM" id="SSF63380">
    <property type="entry name" value="Riboflavin synthase domain-like"/>
    <property type="match status" value="1"/>
</dbReference>
<keyword evidence="2" id="KW-0963">Cytoplasm</keyword>
<dbReference type="PROSITE" id="PS00518">
    <property type="entry name" value="ZF_RING_1"/>
    <property type="match status" value="1"/>
</dbReference>
<keyword evidence="5" id="KW-0479">Metal-binding</keyword>
<dbReference type="SMART" id="SM00184">
    <property type="entry name" value="RING"/>
    <property type="match status" value="1"/>
</dbReference>
<dbReference type="PANTHER" id="PTHR19384:SF10">
    <property type="entry name" value="NADPH-DEPENDENT DIFLAVIN OXIDOREDUCTASE 1"/>
    <property type="match status" value="1"/>
</dbReference>
<dbReference type="Pfam" id="PF10631">
    <property type="entry name" value="DUF2477"/>
    <property type="match status" value="1"/>
</dbReference>
<name>A0A6P6HX73_PUMCO</name>
<dbReference type="SUPFAM" id="SSF57850">
    <property type="entry name" value="RING/U-box"/>
    <property type="match status" value="1"/>
</dbReference>
<feature type="compositionally biased region" description="Polar residues" evidence="12">
    <location>
        <begin position="531"/>
        <end position="541"/>
    </location>
</feature>
<dbReference type="RefSeq" id="XP_025779763.1">
    <property type="nucleotide sequence ID" value="XM_025923978.1"/>
</dbReference>
<evidence type="ECO:0000259" key="14">
    <source>
        <dbReference type="PROSITE" id="PS50089"/>
    </source>
</evidence>
<keyword evidence="10" id="KW-0560">Oxidoreductase</keyword>
<dbReference type="Pfam" id="PF00258">
    <property type="entry name" value="Flavodoxin_1"/>
    <property type="match status" value="1"/>
</dbReference>
<evidence type="ECO:0000256" key="4">
    <source>
        <dbReference type="ARBA" id="ARBA00022643"/>
    </source>
</evidence>
<dbReference type="InterPro" id="IPR008254">
    <property type="entry name" value="Flavodoxin/NO_synth"/>
</dbReference>
<evidence type="ECO:0000256" key="10">
    <source>
        <dbReference type="ARBA" id="ARBA00023002"/>
    </source>
</evidence>
<evidence type="ECO:0000256" key="2">
    <source>
        <dbReference type="ARBA" id="ARBA00022490"/>
    </source>
</evidence>
<keyword evidence="13" id="KW-1133">Transmembrane helix</keyword>
<dbReference type="InterPro" id="IPR039261">
    <property type="entry name" value="FNR_nucleotide-bd"/>
</dbReference>
<dbReference type="FunFam" id="3.40.50.360:FF:000015">
    <property type="entry name" value="NADPH-dependent diflavin oxidoreductase 1"/>
    <property type="match status" value="1"/>
</dbReference>
<evidence type="ECO:0000256" key="12">
    <source>
        <dbReference type="SAM" id="MobiDB-lite"/>
    </source>
</evidence>
<evidence type="ECO:0000313" key="16">
    <source>
        <dbReference type="Proteomes" id="UP000515131"/>
    </source>
</evidence>
<feature type="domain" description="RING-type" evidence="14">
    <location>
        <begin position="259"/>
        <end position="308"/>
    </location>
</feature>
<dbReference type="PROSITE" id="PS50902">
    <property type="entry name" value="FLAVODOXIN_LIKE"/>
    <property type="match status" value="1"/>
</dbReference>
<dbReference type="GO" id="GO:0008270">
    <property type="term" value="F:zinc ion binding"/>
    <property type="evidence" value="ECO:0007669"/>
    <property type="project" value="UniProtKB-KW"/>
</dbReference>
<evidence type="ECO:0000256" key="5">
    <source>
        <dbReference type="ARBA" id="ARBA00022723"/>
    </source>
</evidence>
<dbReference type="InterPro" id="IPR001094">
    <property type="entry name" value="Flavdoxin-like"/>
</dbReference>
<dbReference type="Gene3D" id="2.40.30.10">
    <property type="entry name" value="Translation factors"/>
    <property type="match status" value="1"/>
</dbReference>
<dbReference type="InterPro" id="IPR017907">
    <property type="entry name" value="Znf_RING_CS"/>
</dbReference>
<dbReference type="GO" id="GO:0005634">
    <property type="term" value="C:nucleus"/>
    <property type="evidence" value="ECO:0007669"/>
    <property type="project" value="UniProtKB-ARBA"/>
</dbReference>
<dbReference type="KEGG" id="pcoo:112860722"/>
<sequence>MPSPGLLVLFGSQTGTAQDVSERLGREARRRRLDCRVQALDSYSVVNLISEPLVIFVCATTGQGDPPDNMKNFWRFIFRKNLPPTSLCQMDFAVLGLGDSSYAKFNFVAKKLHRRLLQLGGSALLPACLGDDQHELGPDAAIDPWLHDLWEKVLGLYPVPPDLGVIPPGVPLPSKFTLHFLPEAPKMCSEEQHVAGADPPGPPSEQQPFLAPMVTNQRVTSPSHFQDVRLIEFDITGSGLRAREGEEGEPAGEPGQEECPICTEPYGPSEHRLALLNCGHGLCVDCLHQLLVAAPSADLGRVCCPLCRQRTPMLEWEICQLQKELLQADGPQGPRPPTPPAPARRGPGPWASLEHRYQLRFLAGPVGGRGCLPFLPCPPCLGARLWALRERGPCSRRLVLLGLLALELLGLLLIFTPLMLLGLLFMLLDLGMPLAHKCNQVVLNADRLKEDDVTMRLSWAMDPHEMVVKNPYAHVSIPRAHLRPDLGQRLETAPPSLGSQPLPVGSCTSEPTGLLQPSEEAPGSKGAKGTTRVQGQQSWRQPCNPYSGGQRPAGLTYAGLPPIGRGDDIAHHCCCYFYWESEWLELERKGCLTLFTAFSREQERKVYVQHRLRELGPLVWELLDRRGAYFYLAGNAKGMPADVSEALTSVFQEEGGLSGPDAANYLARLQRMMRFQSETWA</sequence>
<evidence type="ECO:0000256" key="6">
    <source>
        <dbReference type="ARBA" id="ARBA00022771"/>
    </source>
</evidence>
<evidence type="ECO:0000313" key="17">
    <source>
        <dbReference type="RefSeq" id="XP_025779763.1"/>
    </source>
</evidence>
<keyword evidence="7" id="KW-0274">FAD</keyword>
<evidence type="ECO:0000256" key="9">
    <source>
        <dbReference type="ARBA" id="ARBA00022857"/>
    </source>
</evidence>
<proteinExistence type="predicted"/>
<dbReference type="InterPro" id="IPR001841">
    <property type="entry name" value="Znf_RING"/>
</dbReference>
<feature type="region of interest" description="Disordered" evidence="12">
    <location>
        <begin position="489"/>
        <end position="547"/>
    </location>
</feature>
<evidence type="ECO:0000256" key="11">
    <source>
        <dbReference type="PROSITE-ProRule" id="PRU00175"/>
    </source>
</evidence>
<dbReference type="PANTHER" id="PTHR19384">
    <property type="entry name" value="NITRIC OXIDE SYNTHASE-RELATED"/>
    <property type="match status" value="1"/>
</dbReference>
<dbReference type="GO" id="GO:0050660">
    <property type="term" value="F:flavin adenine dinucleotide binding"/>
    <property type="evidence" value="ECO:0007669"/>
    <property type="project" value="TreeGrafter"/>
</dbReference>
<dbReference type="PROSITE" id="PS50089">
    <property type="entry name" value="ZF_RING_2"/>
    <property type="match status" value="1"/>
</dbReference>
<gene>
    <name evidence="17" type="primary">NDOR1</name>
</gene>
<keyword evidence="16" id="KW-1185">Reference proteome</keyword>
<keyword evidence="6 11" id="KW-0863">Zinc-finger</keyword>
<dbReference type="InterPro" id="IPR029039">
    <property type="entry name" value="Flavoprotein-like_sf"/>
</dbReference>
<keyword evidence="8" id="KW-0862">Zinc</keyword>
<dbReference type="GO" id="GO:0010181">
    <property type="term" value="F:FMN binding"/>
    <property type="evidence" value="ECO:0007669"/>
    <property type="project" value="InterPro"/>
</dbReference>
<dbReference type="SUPFAM" id="SSF52343">
    <property type="entry name" value="Ferredoxin reductase-like, C-terminal NADP-linked domain"/>
    <property type="match status" value="1"/>
</dbReference>
<dbReference type="SUPFAM" id="SSF52218">
    <property type="entry name" value="Flavoproteins"/>
    <property type="match status" value="1"/>
</dbReference>
<dbReference type="InterPro" id="IPR017938">
    <property type="entry name" value="Riboflavin_synthase-like_b-brl"/>
</dbReference>
<dbReference type="Pfam" id="PF14634">
    <property type="entry name" value="zf-RING_5"/>
    <property type="match status" value="1"/>
</dbReference>
<dbReference type="InterPro" id="IPR018904">
    <property type="entry name" value="UPF0574"/>
</dbReference>